<comment type="catalytic activity">
    <reaction evidence="9">
        <text>a 6-O-methyl-2'-deoxyguanosine in DNA + L-cysteinyl-[protein] = S-methyl-L-cysteinyl-[protein] + a 2'-deoxyguanosine in DNA</text>
        <dbReference type="Rhea" id="RHEA:24000"/>
        <dbReference type="Rhea" id="RHEA-COMP:10131"/>
        <dbReference type="Rhea" id="RHEA-COMP:10132"/>
        <dbReference type="Rhea" id="RHEA-COMP:11367"/>
        <dbReference type="Rhea" id="RHEA-COMP:11368"/>
        <dbReference type="ChEBI" id="CHEBI:29950"/>
        <dbReference type="ChEBI" id="CHEBI:82612"/>
        <dbReference type="ChEBI" id="CHEBI:85445"/>
        <dbReference type="ChEBI" id="CHEBI:85448"/>
        <dbReference type="EC" id="2.1.1.63"/>
    </reaction>
</comment>
<dbReference type="PANTHER" id="PTHR10815">
    <property type="entry name" value="METHYLATED-DNA--PROTEIN-CYSTEINE METHYLTRANSFERASE"/>
    <property type="match status" value="1"/>
</dbReference>
<evidence type="ECO:0000259" key="12">
    <source>
        <dbReference type="PROSITE" id="PS01124"/>
    </source>
</evidence>
<keyword evidence="11" id="KW-0479">Metal-binding</keyword>
<dbReference type="PANTHER" id="PTHR10815:SF5">
    <property type="entry name" value="METHYLATED-DNA--PROTEIN-CYSTEINE METHYLTRANSFERASE"/>
    <property type="match status" value="1"/>
</dbReference>
<dbReference type="SUPFAM" id="SSF57884">
    <property type="entry name" value="Ada DNA repair protein, N-terminal domain (N-Ada 10)"/>
    <property type="match status" value="1"/>
</dbReference>
<proteinExistence type="inferred from homology"/>
<feature type="binding site" evidence="11">
    <location>
        <position position="71"/>
    </location>
    <ligand>
        <name>Zn(2+)</name>
        <dbReference type="ChEBI" id="CHEBI:29105"/>
    </ligand>
</feature>
<dbReference type="Gene3D" id="3.30.160.70">
    <property type="entry name" value="Methylated DNA-protein cysteine methyltransferase domain"/>
    <property type="match status" value="1"/>
</dbReference>
<dbReference type="Pfam" id="PF02805">
    <property type="entry name" value="Ada_Zn_binding"/>
    <property type="match status" value="1"/>
</dbReference>
<dbReference type="GO" id="GO:0008270">
    <property type="term" value="F:zinc ion binding"/>
    <property type="evidence" value="ECO:0007669"/>
    <property type="project" value="InterPro"/>
</dbReference>
<keyword evidence="11" id="KW-0862">Zinc</keyword>
<dbReference type="GO" id="GO:0003700">
    <property type="term" value="F:DNA-binding transcription factor activity"/>
    <property type="evidence" value="ECO:0007669"/>
    <property type="project" value="InterPro"/>
</dbReference>
<accession>A0A6A8A3X4</accession>
<dbReference type="Gene3D" id="3.40.10.10">
    <property type="entry name" value="DNA Methylphosphotriester Repair Domain"/>
    <property type="match status" value="1"/>
</dbReference>
<dbReference type="EC" id="2.1.1.63" evidence="3"/>
<feature type="active site" description="Nucleophile; methyl group acceptor from either O6-methylguanine or O4-methylthymine" evidence="10">
    <location>
        <position position="318"/>
    </location>
</feature>
<dbReference type="CDD" id="cd06445">
    <property type="entry name" value="ATase"/>
    <property type="match status" value="1"/>
</dbReference>
<dbReference type="GO" id="GO:0006281">
    <property type="term" value="P:DNA repair"/>
    <property type="evidence" value="ECO:0007669"/>
    <property type="project" value="UniProtKB-KW"/>
</dbReference>
<dbReference type="InterPro" id="IPR001497">
    <property type="entry name" value="MethylDNA_cys_MeTrfase_AS"/>
</dbReference>
<evidence type="ECO:0000256" key="8">
    <source>
        <dbReference type="ARBA" id="ARBA00023204"/>
    </source>
</evidence>
<dbReference type="InterPro" id="IPR036217">
    <property type="entry name" value="MethylDNA_cys_MeTrfase_DNAb"/>
</dbReference>
<name>A0A6A8A3X4_9HYPH</name>
<evidence type="ECO:0000313" key="14">
    <source>
        <dbReference type="Proteomes" id="UP000435138"/>
    </source>
</evidence>
<dbReference type="PROSITE" id="PS00374">
    <property type="entry name" value="MGMT"/>
    <property type="match status" value="1"/>
</dbReference>
<feature type="binding site" evidence="11">
    <location>
        <position position="41"/>
    </location>
    <ligand>
        <name>Zn(2+)</name>
        <dbReference type="ChEBI" id="CHEBI:29105"/>
    </ligand>
</feature>
<dbReference type="InterPro" id="IPR016221">
    <property type="entry name" value="Bifunct_regulatory_prot_Ada"/>
</dbReference>
<dbReference type="Proteomes" id="UP000435138">
    <property type="component" value="Unassembled WGS sequence"/>
</dbReference>
<dbReference type="SUPFAM" id="SSF53155">
    <property type="entry name" value="Methylated DNA-protein cysteine methyltransferase domain"/>
    <property type="match status" value="1"/>
</dbReference>
<dbReference type="InterPro" id="IPR018060">
    <property type="entry name" value="HTH_AraC"/>
</dbReference>
<dbReference type="EMBL" id="WIXI01000036">
    <property type="protein sequence ID" value="MQY45683.1"/>
    <property type="molecule type" value="Genomic_DNA"/>
</dbReference>
<dbReference type="AlphaFoldDB" id="A0A6A8A3X4"/>
<protein>
    <recommendedName>
        <fullName evidence="3">methylated-DNA--[protein]-cysteine S-methyltransferase</fullName>
        <ecNumber evidence="3">2.1.1.63</ecNumber>
    </recommendedName>
</protein>
<evidence type="ECO:0000256" key="11">
    <source>
        <dbReference type="PIRSR" id="PIRSR000409-3"/>
    </source>
</evidence>
<keyword evidence="5 13" id="KW-0808">Transferase</keyword>
<dbReference type="InterPro" id="IPR004026">
    <property type="entry name" value="Ada_DNA_repair_Zn-bd"/>
</dbReference>
<keyword evidence="6" id="KW-0227">DNA damage</keyword>
<evidence type="ECO:0000256" key="1">
    <source>
        <dbReference type="ARBA" id="ARBA00001286"/>
    </source>
</evidence>
<dbReference type="SUPFAM" id="SSF46767">
    <property type="entry name" value="Methylated DNA-protein cysteine methyltransferase, C-terminal domain"/>
    <property type="match status" value="1"/>
</dbReference>
<dbReference type="Gene3D" id="1.10.10.60">
    <property type="entry name" value="Homeodomain-like"/>
    <property type="match status" value="1"/>
</dbReference>
<feature type="domain" description="HTH araC/xylS-type" evidence="12">
    <location>
        <begin position="107"/>
        <end position="181"/>
    </location>
</feature>
<gene>
    <name evidence="13" type="ORF">GAO09_06355</name>
</gene>
<evidence type="ECO:0000256" key="7">
    <source>
        <dbReference type="ARBA" id="ARBA00023159"/>
    </source>
</evidence>
<comment type="catalytic activity">
    <reaction evidence="1">
        <text>a 4-O-methyl-thymidine in DNA + L-cysteinyl-[protein] = a thymidine in DNA + S-methyl-L-cysteinyl-[protein]</text>
        <dbReference type="Rhea" id="RHEA:53428"/>
        <dbReference type="Rhea" id="RHEA-COMP:10131"/>
        <dbReference type="Rhea" id="RHEA-COMP:10132"/>
        <dbReference type="Rhea" id="RHEA-COMP:13555"/>
        <dbReference type="Rhea" id="RHEA-COMP:13556"/>
        <dbReference type="ChEBI" id="CHEBI:29950"/>
        <dbReference type="ChEBI" id="CHEBI:82612"/>
        <dbReference type="ChEBI" id="CHEBI:137386"/>
        <dbReference type="ChEBI" id="CHEBI:137387"/>
        <dbReference type="EC" id="2.1.1.63"/>
    </reaction>
</comment>
<evidence type="ECO:0000256" key="3">
    <source>
        <dbReference type="ARBA" id="ARBA00011918"/>
    </source>
</evidence>
<keyword evidence="14" id="KW-1185">Reference proteome</keyword>
<dbReference type="InterPro" id="IPR035451">
    <property type="entry name" value="Ada-like_dom_sf"/>
</dbReference>
<dbReference type="SMART" id="SM00342">
    <property type="entry name" value="HTH_ARAC"/>
    <property type="match status" value="1"/>
</dbReference>
<dbReference type="GO" id="GO:0043565">
    <property type="term" value="F:sequence-specific DNA binding"/>
    <property type="evidence" value="ECO:0007669"/>
    <property type="project" value="InterPro"/>
</dbReference>
<evidence type="ECO:0000256" key="9">
    <source>
        <dbReference type="ARBA" id="ARBA00049348"/>
    </source>
</evidence>
<dbReference type="Pfam" id="PF01035">
    <property type="entry name" value="DNA_binding_1"/>
    <property type="match status" value="1"/>
</dbReference>
<keyword evidence="8" id="KW-0234">DNA repair</keyword>
<feature type="active site" description="Nucleophile; methyl group acceptor from methylphosphotriester" evidence="10">
    <location>
        <position position="37"/>
    </location>
</feature>
<feature type="binding site" evidence="11">
    <location>
        <position position="68"/>
    </location>
    <ligand>
        <name>Zn(2+)</name>
        <dbReference type="ChEBI" id="CHEBI:29105"/>
    </ligand>
</feature>
<evidence type="ECO:0000256" key="6">
    <source>
        <dbReference type="ARBA" id="ARBA00022763"/>
    </source>
</evidence>
<dbReference type="RefSeq" id="WP_153353203.1">
    <property type="nucleotide sequence ID" value="NZ_JAYKOO010000005.1"/>
</dbReference>
<comment type="similarity">
    <text evidence="2">Belongs to the MGMT family.</text>
</comment>
<dbReference type="Gene3D" id="1.10.10.10">
    <property type="entry name" value="Winged helix-like DNA-binding domain superfamily/Winged helix DNA-binding domain"/>
    <property type="match status" value="1"/>
</dbReference>
<comment type="caution">
    <text evidence="13">The sequence shown here is derived from an EMBL/GenBank/DDBJ whole genome shotgun (WGS) entry which is preliminary data.</text>
</comment>
<dbReference type="InterPro" id="IPR036388">
    <property type="entry name" value="WH-like_DNA-bd_sf"/>
</dbReference>
<dbReference type="NCBIfam" id="TIGR00589">
    <property type="entry name" value="ogt"/>
    <property type="match status" value="1"/>
</dbReference>
<dbReference type="InterPro" id="IPR014048">
    <property type="entry name" value="MethylDNA_cys_MeTrfase_DNA-bd"/>
</dbReference>
<sequence length="352" mass="38682">MLFERPTDDILYDALISRDAAYEGFAWAAVKTTGVFCRLTCPARKPKRENTTFYGTIAECMEAGFRPCSRCRPLVKFGETDPVVTKLVEALDADPFRRWSEDDVIAAGIDPSTARRAFKRRFGLSFLEMARLRRMGKAADVLNEGASVIDAQLDAGFESGSGFRSAVTKMFGEAPAKLRGKNLLRADWIETPIGPMIAIADSHALHILEFAERKALPAEIRRLQAATGSSIVMGRHAPIDQMESELKAYFAGEDTSFSTRIAGHGTPFQRQVWDALRKIPSGEIRSYGALAANMNLPSSTRAVAGANGANQIAIVIPCHRVIASDGSLTGYGGGLWRKRWLLEHERRMVAKT</sequence>
<evidence type="ECO:0000256" key="4">
    <source>
        <dbReference type="ARBA" id="ARBA00022603"/>
    </source>
</evidence>
<evidence type="ECO:0000313" key="13">
    <source>
        <dbReference type="EMBL" id="MQY45683.1"/>
    </source>
</evidence>
<evidence type="ECO:0000256" key="5">
    <source>
        <dbReference type="ARBA" id="ARBA00022679"/>
    </source>
</evidence>
<organism evidence="13 14">
    <name type="scientific">Endobacterium cereale</name>
    <dbReference type="NCBI Taxonomy" id="2663029"/>
    <lineage>
        <taxon>Bacteria</taxon>
        <taxon>Pseudomonadati</taxon>
        <taxon>Pseudomonadota</taxon>
        <taxon>Alphaproteobacteria</taxon>
        <taxon>Hyphomicrobiales</taxon>
        <taxon>Rhizobiaceae</taxon>
        <taxon>Endobacterium</taxon>
    </lineage>
</organism>
<comment type="cofactor">
    <cofactor evidence="11">
        <name>Zn(2+)</name>
        <dbReference type="ChEBI" id="CHEBI:29105"/>
    </cofactor>
    <text evidence="11">Binds 1 zinc ion per subunit.</text>
</comment>
<dbReference type="Pfam" id="PF12833">
    <property type="entry name" value="HTH_18"/>
    <property type="match status" value="1"/>
</dbReference>
<dbReference type="GO" id="GO:0003908">
    <property type="term" value="F:methylated-DNA-[protein]-cysteine S-methyltransferase activity"/>
    <property type="evidence" value="ECO:0007669"/>
    <property type="project" value="UniProtKB-EC"/>
</dbReference>
<keyword evidence="7" id="KW-0010">Activator</keyword>
<dbReference type="InterPro" id="IPR036631">
    <property type="entry name" value="MGMT_N_sf"/>
</dbReference>
<dbReference type="FunFam" id="1.10.10.10:FF:000214">
    <property type="entry name" value="Methylated-DNA--protein-cysteine methyltransferase"/>
    <property type="match status" value="1"/>
</dbReference>
<reference evidence="13 14" key="1">
    <citation type="submission" date="2019-11" db="EMBL/GenBank/DDBJ databases">
        <title>Genome analysis of Rhizobacterium cereale a novel genus and species isolated from maize roots in North Spain.</title>
        <authorList>
            <person name="Menendez E."/>
            <person name="Flores-Felix J.D."/>
            <person name="Ramirez-Bahena M.-H."/>
            <person name="Igual J.M."/>
            <person name="Garcia-Fraile P."/>
            <person name="Peix A."/>
            <person name="Velazquez E."/>
        </authorList>
    </citation>
    <scope>NUCLEOTIDE SEQUENCE [LARGE SCALE GENOMIC DNA]</scope>
    <source>
        <strain evidence="13 14">RZME27</strain>
    </source>
</reference>
<dbReference type="PROSITE" id="PS01124">
    <property type="entry name" value="HTH_ARAC_FAMILY_2"/>
    <property type="match status" value="1"/>
</dbReference>
<evidence type="ECO:0000256" key="10">
    <source>
        <dbReference type="PIRSR" id="PIRSR000409-1"/>
    </source>
</evidence>
<dbReference type="GO" id="GO:0032259">
    <property type="term" value="P:methylation"/>
    <property type="evidence" value="ECO:0007669"/>
    <property type="project" value="UniProtKB-KW"/>
</dbReference>
<feature type="binding site" evidence="11">
    <location>
        <position position="37"/>
    </location>
    <ligand>
        <name>Zn(2+)</name>
        <dbReference type="ChEBI" id="CHEBI:29105"/>
    </ligand>
</feature>
<dbReference type="PIRSF" id="PIRSF000409">
    <property type="entry name" value="Ada"/>
    <property type="match status" value="1"/>
</dbReference>
<evidence type="ECO:0000256" key="2">
    <source>
        <dbReference type="ARBA" id="ARBA00008711"/>
    </source>
</evidence>
<keyword evidence="4 13" id="KW-0489">Methyltransferase</keyword>